<dbReference type="SUPFAM" id="SSF53756">
    <property type="entry name" value="UDP-Glycosyltransferase/glycogen phosphorylase"/>
    <property type="match status" value="1"/>
</dbReference>
<feature type="domain" description="Glycosyl transferase family 1" evidence="3">
    <location>
        <begin position="192"/>
        <end position="361"/>
    </location>
</feature>
<dbReference type="InterPro" id="IPR001296">
    <property type="entry name" value="Glyco_trans_1"/>
</dbReference>
<sequence length="381" mass="44006">MKLIYIANVRIPTEKAHGLQIMKMCESFSLNGVKVELIIPTRINKKFKKINGFDFYSVLNNFKIIRIKSFDPTFLFGSPAGFYVKIQSFFFIVGLFFYLLFKKDKSEFIFYSRDEYLLPLLQLFSKRVVWECHNLPQNSHYYLKYWQRCLKIIAITQFLKEELINLGLSESKIIVAPDAVDLKEFMKVKESKDELRRKLDLSSNKHLIIYAGHLYSWKGAQVLAEAMKFLSNNEVAVFIGGTDNDIEKFKEKNQDISNILILGYKSHDKIPYYLKAADILVLPNSATEKISSYYTSPVKMFEYMASQRPIVASNLPSIREILNDNNAVLVKPDEPEVLATGIKRLLSSSELAEKISSQAFKEVGKYTWNSRAQNIINFISI</sequence>
<evidence type="ECO:0000313" key="5">
    <source>
        <dbReference type="Proteomes" id="UP000178747"/>
    </source>
</evidence>
<gene>
    <name evidence="4" type="ORF">A3J62_02075</name>
</gene>
<organism evidence="4 5">
    <name type="scientific">Candidatus Buchananbacteria bacterium RIFCSPHIGHO2_02_FULL_38_8</name>
    <dbReference type="NCBI Taxonomy" id="1797538"/>
    <lineage>
        <taxon>Bacteria</taxon>
        <taxon>Candidatus Buchananiibacteriota</taxon>
    </lineage>
</organism>
<evidence type="ECO:0000256" key="2">
    <source>
        <dbReference type="SAM" id="Phobius"/>
    </source>
</evidence>
<dbReference type="PANTHER" id="PTHR46401:SF2">
    <property type="entry name" value="GLYCOSYLTRANSFERASE WBBK-RELATED"/>
    <property type="match status" value="1"/>
</dbReference>
<keyword evidence="1" id="KW-0808">Transferase</keyword>
<reference evidence="4 5" key="1">
    <citation type="journal article" date="2016" name="Nat. Commun.">
        <title>Thousands of microbial genomes shed light on interconnected biogeochemical processes in an aquifer system.</title>
        <authorList>
            <person name="Anantharaman K."/>
            <person name="Brown C.T."/>
            <person name="Hug L.A."/>
            <person name="Sharon I."/>
            <person name="Castelle C.J."/>
            <person name="Probst A.J."/>
            <person name="Thomas B.C."/>
            <person name="Singh A."/>
            <person name="Wilkins M.J."/>
            <person name="Karaoz U."/>
            <person name="Brodie E.L."/>
            <person name="Williams K.H."/>
            <person name="Hubbard S.S."/>
            <person name="Banfield J.F."/>
        </authorList>
    </citation>
    <scope>NUCLEOTIDE SEQUENCE [LARGE SCALE GENOMIC DNA]</scope>
</reference>
<evidence type="ECO:0000259" key="3">
    <source>
        <dbReference type="Pfam" id="PF00534"/>
    </source>
</evidence>
<dbReference type="Proteomes" id="UP000178747">
    <property type="component" value="Unassembled WGS sequence"/>
</dbReference>
<evidence type="ECO:0000313" key="4">
    <source>
        <dbReference type="EMBL" id="OGY46932.1"/>
    </source>
</evidence>
<dbReference type="GO" id="GO:0009103">
    <property type="term" value="P:lipopolysaccharide biosynthetic process"/>
    <property type="evidence" value="ECO:0007669"/>
    <property type="project" value="TreeGrafter"/>
</dbReference>
<name>A0A1G1Y3Q5_9BACT</name>
<keyword evidence="2" id="KW-1133">Transmembrane helix</keyword>
<feature type="transmembrane region" description="Helical" evidence="2">
    <location>
        <begin position="82"/>
        <end position="101"/>
    </location>
</feature>
<dbReference type="CDD" id="cd03794">
    <property type="entry name" value="GT4_WbuB-like"/>
    <property type="match status" value="1"/>
</dbReference>
<comment type="caution">
    <text evidence="4">The sequence shown here is derived from an EMBL/GenBank/DDBJ whole genome shotgun (WGS) entry which is preliminary data.</text>
</comment>
<keyword evidence="2" id="KW-0472">Membrane</keyword>
<dbReference type="EMBL" id="MHIH01000063">
    <property type="protein sequence ID" value="OGY46932.1"/>
    <property type="molecule type" value="Genomic_DNA"/>
</dbReference>
<dbReference type="PANTHER" id="PTHR46401">
    <property type="entry name" value="GLYCOSYLTRANSFERASE WBBK-RELATED"/>
    <property type="match status" value="1"/>
</dbReference>
<dbReference type="GO" id="GO:0016757">
    <property type="term" value="F:glycosyltransferase activity"/>
    <property type="evidence" value="ECO:0007669"/>
    <property type="project" value="InterPro"/>
</dbReference>
<keyword evidence="2" id="KW-0812">Transmembrane</keyword>
<protein>
    <recommendedName>
        <fullName evidence="3">Glycosyl transferase family 1 domain-containing protein</fullName>
    </recommendedName>
</protein>
<dbReference type="Pfam" id="PF00534">
    <property type="entry name" value="Glycos_transf_1"/>
    <property type="match status" value="1"/>
</dbReference>
<evidence type="ECO:0000256" key="1">
    <source>
        <dbReference type="ARBA" id="ARBA00022679"/>
    </source>
</evidence>
<dbReference type="AlphaFoldDB" id="A0A1G1Y3Q5"/>
<dbReference type="Gene3D" id="3.40.50.2000">
    <property type="entry name" value="Glycogen Phosphorylase B"/>
    <property type="match status" value="2"/>
</dbReference>
<accession>A0A1G1Y3Q5</accession>
<proteinExistence type="predicted"/>